<keyword evidence="1" id="KW-1133">Transmembrane helix</keyword>
<keyword evidence="3" id="KW-1185">Reference proteome</keyword>
<evidence type="ECO:0000313" key="3">
    <source>
        <dbReference type="Proteomes" id="UP000298138"/>
    </source>
</evidence>
<reference evidence="2 3" key="1">
    <citation type="submission" date="2019-04" db="EMBL/GenBank/DDBJ databases">
        <title>Comparative genomics and transcriptomics to analyze fruiting body development in filamentous ascomycetes.</title>
        <authorList>
            <consortium name="DOE Joint Genome Institute"/>
            <person name="Lutkenhaus R."/>
            <person name="Traeger S."/>
            <person name="Breuer J."/>
            <person name="Kuo A."/>
            <person name="Lipzen A."/>
            <person name="Pangilinan J."/>
            <person name="Dilworth D."/>
            <person name="Sandor L."/>
            <person name="Poggeler S."/>
            <person name="Barry K."/>
            <person name="Grigoriev I.V."/>
            <person name="Nowrousian M."/>
        </authorList>
    </citation>
    <scope>NUCLEOTIDE SEQUENCE [LARGE SCALE GENOMIC DNA]</scope>
    <source>
        <strain evidence="2 3">CBS 389.68</strain>
    </source>
</reference>
<accession>A0A4S2MJP4</accession>
<feature type="transmembrane region" description="Helical" evidence="1">
    <location>
        <begin position="20"/>
        <end position="49"/>
    </location>
</feature>
<dbReference type="AlphaFoldDB" id="A0A4S2MJP4"/>
<feature type="transmembrane region" description="Helical" evidence="1">
    <location>
        <begin position="104"/>
        <end position="130"/>
    </location>
</feature>
<evidence type="ECO:0000256" key="1">
    <source>
        <dbReference type="SAM" id="Phobius"/>
    </source>
</evidence>
<name>A0A4S2MJP4_9PEZI</name>
<evidence type="ECO:0000313" key="2">
    <source>
        <dbReference type="EMBL" id="TGZ77083.1"/>
    </source>
</evidence>
<dbReference type="Proteomes" id="UP000298138">
    <property type="component" value="Unassembled WGS sequence"/>
</dbReference>
<dbReference type="InParanoid" id="A0A4S2MJP4"/>
<protein>
    <submittedName>
        <fullName evidence="2">Uncharacterized protein</fullName>
    </submittedName>
</protein>
<feature type="transmembrane region" description="Helical" evidence="1">
    <location>
        <begin position="150"/>
        <end position="175"/>
    </location>
</feature>
<keyword evidence="1" id="KW-0472">Membrane</keyword>
<proteinExistence type="predicted"/>
<organism evidence="2 3">
    <name type="scientific">Ascodesmis nigricans</name>
    <dbReference type="NCBI Taxonomy" id="341454"/>
    <lineage>
        <taxon>Eukaryota</taxon>
        <taxon>Fungi</taxon>
        <taxon>Dikarya</taxon>
        <taxon>Ascomycota</taxon>
        <taxon>Pezizomycotina</taxon>
        <taxon>Pezizomycetes</taxon>
        <taxon>Pezizales</taxon>
        <taxon>Ascodesmidaceae</taxon>
        <taxon>Ascodesmis</taxon>
    </lineage>
</organism>
<keyword evidence="1" id="KW-0812">Transmembrane</keyword>
<gene>
    <name evidence="2" type="ORF">EX30DRAFT_398764</name>
</gene>
<sequence length="184" mass="20138">MFSFGFAVGYLLIFFRTLDYLGNILLADIILASHLTCLGFVVVSTAGVMTLTLMENEMQGAGEYHGAGPCVLSETSPSSSSSSLAVLPEPVLYRLLSIEQSFEWINVTCIVAFIVASLASYAVFVILPTVSLLKEYFQTEDQLKAWTRLFWAMILMFVLAALGVLVPVGIVVLKLKSLRSPSRK</sequence>
<dbReference type="EMBL" id="ML220159">
    <property type="protein sequence ID" value="TGZ77083.1"/>
    <property type="molecule type" value="Genomic_DNA"/>
</dbReference>